<dbReference type="InterPro" id="IPR002190">
    <property type="entry name" value="MHD_dom"/>
</dbReference>
<accession>A0A9W7XG86</accession>
<feature type="domain" description="MAGE" evidence="1">
    <location>
        <begin position="27"/>
        <end position="259"/>
    </location>
</feature>
<proteinExistence type="predicted"/>
<gene>
    <name evidence="2" type="ORF">LPJ64_005944</name>
</gene>
<keyword evidence="3" id="KW-1185">Reference proteome</keyword>
<dbReference type="InterPro" id="IPR041899">
    <property type="entry name" value="MAGE_WH2"/>
</dbReference>
<dbReference type="SMART" id="SM01373">
    <property type="entry name" value="MAGE"/>
    <property type="match status" value="1"/>
</dbReference>
<evidence type="ECO:0000313" key="3">
    <source>
        <dbReference type="Proteomes" id="UP001145021"/>
    </source>
</evidence>
<dbReference type="GO" id="GO:0006281">
    <property type="term" value="P:DNA repair"/>
    <property type="evidence" value="ECO:0007669"/>
    <property type="project" value="TreeGrafter"/>
</dbReference>
<dbReference type="Gene3D" id="1.10.10.1210">
    <property type="entry name" value="MAGE homology domain, winged helix WH2 motif"/>
    <property type="match status" value="1"/>
</dbReference>
<name>A0A9W7XG86_9FUNG</name>
<dbReference type="Pfam" id="PF01454">
    <property type="entry name" value="MAGE"/>
    <property type="match status" value="1"/>
</dbReference>
<reference evidence="2" key="1">
    <citation type="submission" date="2022-07" db="EMBL/GenBank/DDBJ databases">
        <title>Phylogenomic reconstructions and comparative analyses of Kickxellomycotina fungi.</title>
        <authorList>
            <person name="Reynolds N.K."/>
            <person name="Stajich J.E."/>
            <person name="Barry K."/>
            <person name="Grigoriev I.V."/>
            <person name="Crous P."/>
            <person name="Smith M.E."/>
        </authorList>
    </citation>
    <scope>NUCLEOTIDE SEQUENCE</scope>
    <source>
        <strain evidence="2">NBRC 105413</strain>
    </source>
</reference>
<dbReference type="Proteomes" id="UP001145021">
    <property type="component" value="Unassembled WGS sequence"/>
</dbReference>
<dbReference type="Gene3D" id="1.10.10.1200">
    <property type="entry name" value="MAGE homology domain, winged helix WH1 motif"/>
    <property type="match status" value="1"/>
</dbReference>
<protein>
    <recommendedName>
        <fullName evidence="1">MAGE domain-containing protein</fullName>
    </recommendedName>
</protein>
<dbReference type="AlphaFoldDB" id="A0A9W7XG86"/>
<dbReference type="PANTHER" id="PTHR11736">
    <property type="entry name" value="MELANOMA-ASSOCIATED ANTIGEN MAGE ANTIGEN"/>
    <property type="match status" value="1"/>
</dbReference>
<evidence type="ECO:0000259" key="1">
    <source>
        <dbReference type="SMART" id="SM01373"/>
    </source>
</evidence>
<organism evidence="2 3">
    <name type="scientific">Coemansia asiatica</name>
    <dbReference type="NCBI Taxonomy" id="1052880"/>
    <lineage>
        <taxon>Eukaryota</taxon>
        <taxon>Fungi</taxon>
        <taxon>Fungi incertae sedis</taxon>
        <taxon>Zoopagomycota</taxon>
        <taxon>Kickxellomycotina</taxon>
        <taxon>Kickxellomycetes</taxon>
        <taxon>Kickxellales</taxon>
        <taxon>Kickxellaceae</taxon>
        <taxon>Coemansia</taxon>
    </lineage>
</organism>
<comment type="caution">
    <text evidence="2">The sequence shown here is derived from an EMBL/GenBank/DDBJ whole genome shotgun (WGS) entry which is preliminary data.</text>
</comment>
<sequence length="288" mass="31445">MVQEAVDLASISQGDVSRELERAAIKLVRYALACQAAKKPMRREVIRDLVKTDSGAGKLSNVFTHANYLLSKDFGLEIVSLPVHEKQLVYRDNAQNTQQQTSSKSSTVNKWVLQSVLPDNARALLEVEQGKDEREIAGFAATVLSLIFVNNMSMPADQLLLYVRKLGPPECIHSPEGSGNMRSSRLSESQLESAAREAISYLVNLGYLDKVSSSTSGATNGSAMETQATQRANDAGDGDTGMEYVWGPAAKTKFQPMDMARFIAAITGQECTAEFVKTISRAYGNRIE</sequence>
<dbReference type="InterPro" id="IPR037445">
    <property type="entry name" value="MAGE"/>
</dbReference>
<dbReference type="EMBL" id="JANBOH010000456">
    <property type="protein sequence ID" value="KAJ1642179.1"/>
    <property type="molecule type" value="Genomic_DNA"/>
</dbReference>
<dbReference type="GO" id="GO:0005634">
    <property type="term" value="C:nucleus"/>
    <property type="evidence" value="ECO:0007669"/>
    <property type="project" value="TreeGrafter"/>
</dbReference>
<dbReference type="InterPro" id="IPR041898">
    <property type="entry name" value="MAGE_WH1"/>
</dbReference>
<dbReference type="PANTHER" id="PTHR11736:SF14">
    <property type="entry name" value="NSE3 HOMOLOG, SMC5-SMC6 COMPLEX COMPONENT"/>
    <property type="match status" value="1"/>
</dbReference>
<evidence type="ECO:0000313" key="2">
    <source>
        <dbReference type="EMBL" id="KAJ1642179.1"/>
    </source>
</evidence>